<comment type="caution">
    <text evidence="4">The sequence shown here is derived from an EMBL/GenBank/DDBJ whole genome shotgun (WGS) entry which is preliminary data.</text>
</comment>
<keyword evidence="5" id="KW-1185">Reference proteome</keyword>
<dbReference type="Proteomes" id="UP000315540">
    <property type="component" value="Unassembled WGS sequence"/>
</dbReference>
<keyword evidence="2" id="KW-0012">Acyltransferase</keyword>
<evidence type="ECO:0000313" key="5">
    <source>
        <dbReference type="Proteomes" id="UP000315540"/>
    </source>
</evidence>
<dbReference type="PANTHER" id="PTHR43072">
    <property type="entry name" value="N-ACETYLTRANSFERASE"/>
    <property type="match status" value="1"/>
</dbReference>
<evidence type="ECO:0000313" key="4">
    <source>
        <dbReference type="EMBL" id="TPN83873.1"/>
    </source>
</evidence>
<evidence type="ECO:0000259" key="3">
    <source>
        <dbReference type="PROSITE" id="PS51186"/>
    </source>
</evidence>
<dbReference type="PANTHER" id="PTHR43072:SF23">
    <property type="entry name" value="UPF0039 PROTEIN C11D3.02C"/>
    <property type="match status" value="1"/>
</dbReference>
<dbReference type="InterPro" id="IPR016181">
    <property type="entry name" value="Acyl_CoA_acyltransferase"/>
</dbReference>
<name>A0A504J8J2_9FLAO</name>
<sequence>MPKKPHLVLLVVVVVKKTKLHFLISEKVKILSFDKVDWSSISRIYQQGLDTGIASFELKIPTWQQWDITHHKFCRFKAVIEDKIVGWVALSPTSTRQVYRGVAEVSIYISSEHRGMGVGKSLLQRLIQESEKEHIWTLQASIFNQNKASIALHTAVGFRTIGYRQKVAKRLGVWHDNIILERRSNIIT</sequence>
<accession>A0A504J8J2</accession>
<dbReference type="Gene3D" id="3.40.630.30">
    <property type="match status" value="1"/>
</dbReference>
<dbReference type="AlphaFoldDB" id="A0A504J8J2"/>
<evidence type="ECO:0000256" key="1">
    <source>
        <dbReference type="ARBA" id="ARBA00022679"/>
    </source>
</evidence>
<dbReference type="PROSITE" id="PS51186">
    <property type="entry name" value="GNAT"/>
    <property type="match status" value="1"/>
</dbReference>
<dbReference type="SUPFAM" id="SSF55729">
    <property type="entry name" value="Acyl-CoA N-acyltransferases (Nat)"/>
    <property type="match status" value="1"/>
</dbReference>
<dbReference type="Pfam" id="PF00583">
    <property type="entry name" value="Acetyltransf_1"/>
    <property type="match status" value="1"/>
</dbReference>
<keyword evidence="1 4" id="KW-0808">Transferase</keyword>
<dbReference type="EMBL" id="VFWZ01000006">
    <property type="protein sequence ID" value="TPN83873.1"/>
    <property type="molecule type" value="Genomic_DNA"/>
</dbReference>
<feature type="domain" description="N-acetyltransferase" evidence="3">
    <location>
        <begin position="28"/>
        <end position="176"/>
    </location>
</feature>
<dbReference type="GO" id="GO:0016747">
    <property type="term" value="F:acyltransferase activity, transferring groups other than amino-acyl groups"/>
    <property type="evidence" value="ECO:0007669"/>
    <property type="project" value="InterPro"/>
</dbReference>
<reference evidence="4 5" key="1">
    <citation type="submission" date="2019-06" db="EMBL/GenBank/DDBJ databases">
        <authorList>
            <person name="Meng X."/>
        </authorList>
    </citation>
    <scope>NUCLEOTIDE SEQUENCE [LARGE SCALE GENOMIC DNA]</scope>
    <source>
        <strain evidence="4 5">M625</strain>
    </source>
</reference>
<protein>
    <submittedName>
        <fullName evidence="4">N-acetyltransferase family protein</fullName>
    </submittedName>
</protein>
<gene>
    <name evidence="4" type="ORF">FHK87_18065</name>
</gene>
<dbReference type="CDD" id="cd04301">
    <property type="entry name" value="NAT_SF"/>
    <property type="match status" value="1"/>
</dbReference>
<organism evidence="4 5">
    <name type="scientific">Aquimarina algicola</name>
    <dbReference type="NCBI Taxonomy" id="2589995"/>
    <lineage>
        <taxon>Bacteria</taxon>
        <taxon>Pseudomonadati</taxon>
        <taxon>Bacteroidota</taxon>
        <taxon>Flavobacteriia</taxon>
        <taxon>Flavobacteriales</taxon>
        <taxon>Flavobacteriaceae</taxon>
        <taxon>Aquimarina</taxon>
    </lineage>
</organism>
<proteinExistence type="predicted"/>
<dbReference type="OrthoDB" id="9799096at2"/>
<dbReference type="InterPro" id="IPR000182">
    <property type="entry name" value="GNAT_dom"/>
</dbReference>
<evidence type="ECO:0000256" key="2">
    <source>
        <dbReference type="ARBA" id="ARBA00023315"/>
    </source>
</evidence>